<protein>
    <submittedName>
        <fullName evidence="2">Jg24925 protein</fullName>
    </submittedName>
</protein>
<name>A0A8S4R3C9_9NEOP</name>
<dbReference type="EMBL" id="CAKXAJ010023097">
    <property type="protein sequence ID" value="CAH2227411.1"/>
    <property type="molecule type" value="Genomic_DNA"/>
</dbReference>
<feature type="compositionally biased region" description="Polar residues" evidence="1">
    <location>
        <begin position="80"/>
        <end position="98"/>
    </location>
</feature>
<feature type="compositionally biased region" description="Acidic residues" evidence="1">
    <location>
        <begin position="52"/>
        <end position="66"/>
    </location>
</feature>
<comment type="caution">
    <text evidence="2">The sequence shown here is derived from an EMBL/GenBank/DDBJ whole genome shotgun (WGS) entry which is preliminary data.</text>
</comment>
<accession>A0A8S4R3C9</accession>
<organism evidence="2 3">
    <name type="scientific">Pararge aegeria aegeria</name>
    <dbReference type="NCBI Taxonomy" id="348720"/>
    <lineage>
        <taxon>Eukaryota</taxon>
        <taxon>Metazoa</taxon>
        <taxon>Ecdysozoa</taxon>
        <taxon>Arthropoda</taxon>
        <taxon>Hexapoda</taxon>
        <taxon>Insecta</taxon>
        <taxon>Pterygota</taxon>
        <taxon>Neoptera</taxon>
        <taxon>Endopterygota</taxon>
        <taxon>Lepidoptera</taxon>
        <taxon>Glossata</taxon>
        <taxon>Ditrysia</taxon>
        <taxon>Papilionoidea</taxon>
        <taxon>Nymphalidae</taxon>
        <taxon>Satyrinae</taxon>
        <taxon>Satyrini</taxon>
        <taxon>Parargina</taxon>
        <taxon>Pararge</taxon>
    </lineage>
</organism>
<proteinExistence type="predicted"/>
<dbReference type="PANTHER" id="PTHR34239">
    <property type="entry name" value="APPLE DOMAIN-CONTAINING PROTEIN"/>
    <property type="match status" value="1"/>
</dbReference>
<dbReference type="OrthoDB" id="7701249at2759"/>
<feature type="region of interest" description="Disordered" evidence="1">
    <location>
        <begin position="301"/>
        <end position="383"/>
    </location>
</feature>
<feature type="compositionally biased region" description="Polar residues" evidence="1">
    <location>
        <begin position="318"/>
        <end position="332"/>
    </location>
</feature>
<evidence type="ECO:0000313" key="2">
    <source>
        <dbReference type="EMBL" id="CAH2227411.1"/>
    </source>
</evidence>
<feature type="region of interest" description="Disordered" evidence="1">
    <location>
        <begin position="21"/>
        <end position="98"/>
    </location>
</feature>
<dbReference type="AlphaFoldDB" id="A0A8S4R3C9"/>
<dbReference type="PANTHER" id="PTHR34239:SF2">
    <property type="entry name" value="TRANSPOSABLE ELEMENT P TRANSPOSASE_THAP9 CONSERVED DOMAIN-CONTAINING PROTEIN"/>
    <property type="match status" value="1"/>
</dbReference>
<dbReference type="Proteomes" id="UP000838756">
    <property type="component" value="Unassembled WGS sequence"/>
</dbReference>
<keyword evidence="3" id="KW-1185">Reference proteome</keyword>
<evidence type="ECO:0000313" key="3">
    <source>
        <dbReference type="Proteomes" id="UP000838756"/>
    </source>
</evidence>
<reference evidence="2" key="1">
    <citation type="submission" date="2022-03" db="EMBL/GenBank/DDBJ databases">
        <authorList>
            <person name="Lindestad O."/>
        </authorList>
    </citation>
    <scope>NUCLEOTIDE SEQUENCE</scope>
</reference>
<gene>
    <name evidence="2" type="primary">jg24925</name>
    <name evidence="2" type="ORF">PAEG_LOCUS7926</name>
</gene>
<evidence type="ECO:0000256" key="1">
    <source>
        <dbReference type="SAM" id="MobiDB-lite"/>
    </source>
</evidence>
<sequence>MGKRKNKHDYDYIARKIRKLERKLRREQSTSSSEEDTSPPRYSYYEHGSTEEVMEPELETFLEENTSDPIPQTDAVDAVPSTSVTQSEPVPSTSSLQPQVANVENEVLIPMEGIPPAVELDSEILKIFGEDPSIEKINGQEIQSDLAVRLQHVATRGLSSELRKELSEKHLPPSNCTLIDAPVLNLEIKAAISEIVLKRDKGIEYKQKQLCHAISCLGSAITLMIAKENKDTEIIQMLMDAIRLLCDNQHSDSIVRRNFILHNLKREMKEQLQKTVIDKQLFGSDLAETLKIAKTITKTGTELKSTVSKPPTRAKTVTPPSQSTLQQRNNLNWRAPPPSRRQTGTQRTREPAPRNPPANNSRGSYRARQPTAPAPRTNYRSRR</sequence>